<dbReference type="Pfam" id="PF00144">
    <property type="entry name" value="Beta-lactamase"/>
    <property type="match status" value="1"/>
</dbReference>
<protein>
    <submittedName>
        <fullName evidence="2">Beta-lactamase</fullName>
    </submittedName>
</protein>
<reference evidence="2 3" key="1">
    <citation type="journal article" date="2013" name="ISME J.">
        <title>Metabolic model for the filamentous 'Candidatus Microthrix parvicella' based on genomic and metagenomic analyses.</title>
        <authorList>
            <person name="Jon McIlroy S."/>
            <person name="Kristiansen R."/>
            <person name="Albertsen M."/>
            <person name="Michael Karst S."/>
            <person name="Rossetti S."/>
            <person name="Lund Nielsen J."/>
            <person name="Tandoi V."/>
            <person name="James Seviour R."/>
            <person name="Nielsen P.H."/>
        </authorList>
    </citation>
    <scope>NUCLEOTIDE SEQUENCE [LARGE SCALE GENOMIC DNA]</scope>
    <source>
        <strain evidence="2 3">RN1</strain>
    </source>
</reference>
<dbReference type="Gene3D" id="3.40.710.10">
    <property type="entry name" value="DD-peptidase/beta-lactamase superfamily"/>
    <property type="match status" value="1"/>
</dbReference>
<gene>
    <name evidence="2" type="ORF">BN381_80339</name>
</gene>
<evidence type="ECO:0000313" key="2">
    <source>
        <dbReference type="EMBL" id="CCM65809.1"/>
    </source>
</evidence>
<dbReference type="InterPro" id="IPR012338">
    <property type="entry name" value="Beta-lactam/transpept-like"/>
</dbReference>
<dbReference type="InterPro" id="IPR001466">
    <property type="entry name" value="Beta-lactam-related"/>
</dbReference>
<dbReference type="RefSeq" id="WP_012230886.1">
    <property type="nucleotide sequence ID" value="NZ_HG422565.1"/>
</dbReference>
<proteinExistence type="predicted"/>
<dbReference type="eggNOG" id="COG1680">
    <property type="taxonomic scope" value="Bacteria"/>
</dbReference>
<dbReference type="PANTHER" id="PTHR43283:SF15">
    <property type="entry name" value="CONSERVED PROTEIN"/>
    <property type="match status" value="1"/>
</dbReference>
<dbReference type="InterPro" id="IPR050789">
    <property type="entry name" value="Diverse_Enzym_Activities"/>
</dbReference>
<comment type="caution">
    <text evidence="2">The sequence shown here is derived from an EMBL/GenBank/DDBJ whole genome shotgun (WGS) entry which is preliminary data.</text>
</comment>
<dbReference type="AlphaFoldDB" id="R4Z4J8"/>
<dbReference type="EMBL" id="CANL01000078">
    <property type="protein sequence ID" value="CCM65809.1"/>
    <property type="molecule type" value="Genomic_DNA"/>
</dbReference>
<sequence length="278" mass="29101">MGSPAGFEQRVIGALVDSPTNWVVAVAGPQGPPLSVGDPHASFPLASVTKPLSAAALWLAVEEGTVNWDDHVGPPGSTLAHLLAHASGLPLEGHTPVAAVGTRRIYSNTGFELAAEHLAAASGLTLATYLHEGICESLAMASTRLTASPAWGATSTAADLIRFGQELLGPSVLTRATIDHVTRVAFGHLDGVLPGYGRQTPNPWGLGIEVRGDKAPHWTGSNNSHHTFGHFGRSGTFIWVDPIARRTAVFLGDRDFGPWAIEAWPTISDAALDLELPG</sequence>
<dbReference type="PANTHER" id="PTHR43283">
    <property type="entry name" value="BETA-LACTAMASE-RELATED"/>
    <property type="match status" value="1"/>
</dbReference>
<dbReference type="HOGENOM" id="CLU_089324_0_0_11"/>
<keyword evidence="3" id="KW-1185">Reference proteome</keyword>
<organism evidence="2 3">
    <name type="scientific">Candidatus Neomicrothrix parvicella RN1</name>
    <dbReference type="NCBI Taxonomy" id="1229780"/>
    <lineage>
        <taxon>Bacteria</taxon>
        <taxon>Bacillati</taxon>
        <taxon>Actinomycetota</taxon>
        <taxon>Acidimicrobiia</taxon>
        <taxon>Acidimicrobiales</taxon>
        <taxon>Microthrixaceae</taxon>
        <taxon>Candidatus Neomicrothrix</taxon>
    </lineage>
</organism>
<feature type="domain" description="Beta-lactamase-related" evidence="1">
    <location>
        <begin position="39"/>
        <end position="260"/>
    </location>
</feature>
<dbReference type="STRING" id="1229780.BN381_80339"/>
<evidence type="ECO:0000259" key="1">
    <source>
        <dbReference type="Pfam" id="PF00144"/>
    </source>
</evidence>
<name>R4Z4J8_9ACTN</name>
<dbReference type="SUPFAM" id="SSF56601">
    <property type="entry name" value="beta-lactamase/transpeptidase-like"/>
    <property type="match status" value="1"/>
</dbReference>
<dbReference type="Proteomes" id="UP000018291">
    <property type="component" value="Unassembled WGS sequence"/>
</dbReference>
<evidence type="ECO:0000313" key="3">
    <source>
        <dbReference type="Proteomes" id="UP000018291"/>
    </source>
</evidence>
<accession>R4Z4J8</accession>
<dbReference type="OrthoDB" id="3336932at2"/>